<dbReference type="Proteomes" id="UP000220840">
    <property type="component" value="Unassembled WGS sequence"/>
</dbReference>
<reference evidence="2 3" key="1">
    <citation type="submission" date="2017-10" db="EMBL/GenBank/DDBJ databases">
        <title>Effective Description of Clostridium neonatale sp. nov. linked to necrotizing enterocolitis in neonates and a clarification of species assignable to the genus Clostridium (Prazmowski 1880) emend. Lawson and Rainey 2016.</title>
        <authorList>
            <person name="Bernard K."/>
            <person name="Burdz T."/>
            <person name="Wiebe D."/>
            <person name="Balcewich B."/>
            <person name="Alfa M."/>
            <person name="Bernier A.-M."/>
        </authorList>
    </citation>
    <scope>NUCLEOTIDE SEQUENCE [LARGE SCALE GENOMIC DNA]</scope>
    <source>
        <strain evidence="2 3">LCDC99A005</strain>
    </source>
</reference>
<name>A0A2A7MCX2_9CLOT</name>
<evidence type="ECO:0000259" key="1">
    <source>
        <dbReference type="Pfam" id="PF09681"/>
    </source>
</evidence>
<proteinExistence type="predicted"/>
<protein>
    <recommendedName>
        <fullName evidence="1">Phage replisome organiser N-terminal domain-containing protein</fullName>
    </recommendedName>
</protein>
<dbReference type="OrthoDB" id="3199595at2"/>
<sequence length="303" mass="35307">MRERKNIKLRVDMNEDTKFKIIDRKPERDLIYCIWIKLLLLAGKVNKEGELYLSRNIAYTLETLAIEFNRDDKQVRLALDVFLELEMIELTKHNAYKVKNFAKHQNIKVKEQDSELDYIKDENTLVNNQGTIEDDIEAESQSMGKDINDEDKELNDEELKFNNVCINTNQGERDKCNSDKIDKIKDGKFNEDMVILGTKNLIGEEVANIKEQKESGMEQVYNKLDNNLSNSKINKSQINDTKNVDKNIVVVDKRKKSNSKKNNNIVKDGFQDLKEKYVSETWEGFGCFKEEKGDKVIMEFDVS</sequence>
<evidence type="ECO:0000313" key="3">
    <source>
        <dbReference type="Proteomes" id="UP000220840"/>
    </source>
</evidence>
<organism evidence="2 3">
    <name type="scientific">Clostridium neonatale</name>
    <dbReference type="NCBI Taxonomy" id="137838"/>
    <lineage>
        <taxon>Bacteria</taxon>
        <taxon>Bacillati</taxon>
        <taxon>Bacillota</taxon>
        <taxon>Clostridia</taxon>
        <taxon>Eubacteriales</taxon>
        <taxon>Clostridiaceae</taxon>
        <taxon>Clostridium</taxon>
    </lineage>
</organism>
<gene>
    <name evidence="2" type="ORF">CQ394_16320</name>
</gene>
<comment type="caution">
    <text evidence="2">The sequence shown here is derived from an EMBL/GenBank/DDBJ whole genome shotgun (WGS) entry which is preliminary data.</text>
</comment>
<accession>A0A2A7MCX2</accession>
<feature type="domain" description="Phage replisome organiser N-terminal" evidence="1">
    <location>
        <begin position="7"/>
        <end position="122"/>
    </location>
</feature>
<dbReference type="EMBL" id="PDCJ01000003">
    <property type="protein sequence ID" value="PEG29506.1"/>
    <property type="molecule type" value="Genomic_DNA"/>
</dbReference>
<keyword evidence="3" id="KW-1185">Reference proteome</keyword>
<dbReference type="AlphaFoldDB" id="A0A2A7MCX2"/>
<dbReference type="InterPro" id="IPR010056">
    <property type="entry name" value="Phage_rep_org__N"/>
</dbReference>
<dbReference type="STRING" id="137838.GCA_001458595_00440"/>
<dbReference type="RefSeq" id="WP_058293408.1">
    <property type="nucleotide sequence ID" value="NZ_CAMTCJ010000142.1"/>
</dbReference>
<dbReference type="NCBIfam" id="TIGR01714">
    <property type="entry name" value="phage_rep_org_N"/>
    <property type="match status" value="1"/>
</dbReference>
<evidence type="ECO:0000313" key="2">
    <source>
        <dbReference type="EMBL" id="PEG29506.1"/>
    </source>
</evidence>
<dbReference type="Pfam" id="PF09681">
    <property type="entry name" value="Phage_rep_org_N"/>
    <property type="match status" value="1"/>
</dbReference>